<keyword evidence="8" id="KW-0406">Ion transport</keyword>
<evidence type="ECO:0000256" key="3">
    <source>
        <dbReference type="ARBA" id="ARBA00022448"/>
    </source>
</evidence>
<accession>Q5KPP3</accession>
<keyword evidence="7" id="KW-0560">Oxidoreductase</keyword>
<evidence type="ECO:0000313" key="14">
    <source>
        <dbReference type="Proteomes" id="UP000002149"/>
    </source>
</evidence>
<evidence type="ECO:0000256" key="6">
    <source>
        <dbReference type="ARBA" id="ARBA00022989"/>
    </source>
</evidence>
<dbReference type="InParanoid" id="Q5KPP3"/>
<evidence type="ECO:0000256" key="8">
    <source>
        <dbReference type="ARBA" id="ARBA00023065"/>
    </source>
</evidence>
<dbReference type="InterPro" id="IPR039261">
    <property type="entry name" value="FNR_nucleotide-bd"/>
</dbReference>
<comment type="subcellular location">
    <subcellularLocation>
        <location evidence="1">Membrane</location>
        <topology evidence="1">Multi-pass membrane protein</topology>
    </subcellularLocation>
</comment>
<keyword evidence="3" id="KW-0813">Transport</keyword>
<dbReference type="Pfam" id="PF08022">
    <property type="entry name" value="FAD_binding_8"/>
    <property type="match status" value="1"/>
</dbReference>
<dbReference type="GO" id="GO:0000041">
    <property type="term" value="P:transition metal ion transport"/>
    <property type="evidence" value="ECO:0007669"/>
    <property type="project" value="UniProtKB-ARBA"/>
</dbReference>
<dbReference type="eggNOG" id="KOG0039">
    <property type="taxonomic scope" value="Eukaryota"/>
</dbReference>
<dbReference type="Gene3D" id="3.40.50.80">
    <property type="entry name" value="Nucleotide-binding domain of ferredoxin-NADP reductase (FNR) module"/>
    <property type="match status" value="1"/>
</dbReference>
<dbReference type="VEuPathDB" id="FungiDB:CNA02040"/>
<dbReference type="InterPro" id="IPR013112">
    <property type="entry name" value="FAD-bd_8"/>
</dbReference>
<evidence type="ECO:0000259" key="12">
    <source>
        <dbReference type="PROSITE" id="PS51384"/>
    </source>
</evidence>
<feature type="transmembrane region" description="Helical" evidence="11">
    <location>
        <begin position="276"/>
        <end position="296"/>
    </location>
</feature>
<organism evidence="13 14">
    <name type="scientific">Cryptococcus deneoformans (strain JEC21 / ATCC MYA-565)</name>
    <name type="common">Cryptococcus neoformans var. neoformans serotype D</name>
    <dbReference type="NCBI Taxonomy" id="214684"/>
    <lineage>
        <taxon>Eukaryota</taxon>
        <taxon>Fungi</taxon>
        <taxon>Dikarya</taxon>
        <taxon>Basidiomycota</taxon>
        <taxon>Agaricomycotina</taxon>
        <taxon>Tremellomycetes</taxon>
        <taxon>Tremellales</taxon>
        <taxon>Cryptococcaceae</taxon>
        <taxon>Cryptococcus</taxon>
        <taxon>Cryptococcus neoformans species complex</taxon>
    </lineage>
</organism>
<evidence type="ECO:0000256" key="11">
    <source>
        <dbReference type="SAM" id="Phobius"/>
    </source>
</evidence>
<evidence type="ECO:0000256" key="5">
    <source>
        <dbReference type="ARBA" id="ARBA00022982"/>
    </source>
</evidence>
<dbReference type="PROSITE" id="PS51384">
    <property type="entry name" value="FAD_FR"/>
    <property type="match status" value="1"/>
</dbReference>
<gene>
    <name evidence="13" type="ordered locus">CNA02040</name>
</gene>
<dbReference type="Pfam" id="PF08030">
    <property type="entry name" value="NAD_binding_6"/>
    <property type="match status" value="1"/>
</dbReference>
<dbReference type="Proteomes" id="UP000002149">
    <property type="component" value="Chromosome 1"/>
</dbReference>
<evidence type="ECO:0000256" key="2">
    <source>
        <dbReference type="ARBA" id="ARBA00006278"/>
    </source>
</evidence>
<keyword evidence="10" id="KW-0325">Glycoprotein</keyword>
<feature type="transmembrane region" description="Helical" evidence="11">
    <location>
        <begin position="99"/>
        <end position="119"/>
    </location>
</feature>
<dbReference type="InterPro" id="IPR017927">
    <property type="entry name" value="FAD-bd_FR_type"/>
</dbReference>
<dbReference type="GeneID" id="3253695"/>
<keyword evidence="5" id="KW-0249">Electron transport</keyword>
<dbReference type="OrthoDB" id="3944240at2759"/>
<dbReference type="SUPFAM" id="SSF52343">
    <property type="entry name" value="Ferredoxin reductase-like, C-terminal NADP-linked domain"/>
    <property type="match status" value="1"/>
</dbReference>
<feature type="domain" description="FAD-binding FR-type" evidence="12">
    <location>
        <begin position="299"/>
        <end position="461"/>
    </location>
</feature>
<feature type="transmembrane region" description="Helical" evidence="11">
    <location>
        <begin position="252"/>
        <end position="269"/>
    </location>
</feature>
<proteinExistence type="inferred from homology"/>
<feature type="transmembrane region" description="Helical" evidence="11">
    <location>
        <begin position="36"/>
        <end position="54"/>
    </location>
</feature>
<dbReference type="OMA" id="LNYVHRW"/>
<dbReference type="SFLD" id="SFLDS00052">
    <property type="entry name" value="Ferric_Reductase_Domain"/>
    <property type="match status" value="1"/>
</dbReference>
<dbReference type="InterPro" id="IPR000778">
    <property type="entry name" value="Cyt_b245_heavy_chain"/>
</dbReference>
<name>Q5KPP3_CRYD1</name>
<feature type="transmembrane region" description="Helical" evidence="11">
    <location>
        <begin position="139"/>
        <end position="164"/>
    </location>
</feature>
<dbReference type="EMBL" id="AE017341">
    <property type="protein sequence ID" value="AAW40765.1"/>
    <property type="molecule type" value="Genomic_DNA"/>
</dbReference>
<dbReference type="CDD" id="cd06186">
    <property type="entry name" value="NOX_Duox_like_FAD_NADP"/>
    <property type="match status" value="1"/>
</dbReference>
<dbReference type="GO" id="GO:0000293">
    <property type="term" value="F:ferric-chelate reductase activity"/>
    <property type="evidence" value="ECO:0000318"/>
    <property type="project" value="GO_Central"/>
</dbReference>
<dbReference type="PaxDb" id="214684-Q5KPP3"/>
<dbReference type="PANTHER" id="PTHR32361">
    <property type="entry name" value="FERRIC/CUPRIC REDUCTASE TRANSMEMBRANE COMPONENT"/>
    <property type="match status" value="1"/>
</dbReference>
<evidence type="ECO:0000313" key="13">
    <source>
        <dbReference type="EMBL" id="AAW40765.1"/>
    </source>
</evidence>
<dbReference type="Pfam" id="PF01794">
    <property type="entry name" value="Ferric_reduct"/>
    <property type="match status" value="1"/>
</dbReference>
<dbReference type="InterPro" id="IPR013121">
    <property type="entry name" value="Fe_red_NAD-bd_6"/>
</dbReference>
<dbReference type="InterPro" id="IPR013130">
    <property type="entry name" value="Fe3_Rdtase_TM_dom"/>
</dbReference>
<dbReference type="GO" id="GO:0005886">
    <property type="term" value="C:plasma membrane"/>
    <property type="evidence" value="ECO:0000318"/>
    <property type="project" value="GO_Central"/>
</dbReference>
<dbReference type="RefSeq" id="XP_566584.1">
    <property type="nucleotide sequence ID" value="XM_566584.2"/>
</dbReference>
<keyword evidence="6 11" id="KW-1133">Transmembrane helix</keyword>
<keyword evidence="4 11" id="KW-0812">Transmembrane</keyword>
<sequence length="656" mass="72521">MSSSTEHLRRYIPIPTQYQIYNSYTEDPKWQKKFTIIWTSFLAFSLLLSIPYIIHHFRIGRLYSGLAIRESLDPSQNVSDSSHGNAKRSHSQNKWRGTFIGRAVTGVGAIVQSITLWTLPMPDLSWLKGEVGDCCRRAYFTLSVSQIVLVLGYAGAVIACFVVGASLTQNSNRPGFLALSQLPLIVLLSLKSPLPLPIFVPSLSYEHYNFLHRWTGRTLFLSATVHGAMWIHQFVVTDQYDQIAAAKSKRGILAYALMGMVVITSLKPIRRKCYQLFWMAHIMFFVGFFAAISYHTPYSRPWIWPCVAIYAYDLVVRMLRYRIKDATLVPVDKTLTMIHIPDCDAGWLPTQHVLLRVLSGSGIFESHPFTITNAPSTAFSASPRGIILYAKVAGDWTKKLHDLARDVKSLEVGDDLEEKESFLANKAQNEGGVNADEEGIDHPGKRVQVMIDGPYGGLKMDLGQYESVLLVGGGSGITFILGSIEEALRVREKGRGPAKVDVAWIVKDLCTIEALAPSLLHLYTLAQRLRLTLTYNLYLTDPPHPLPSTPSLLPASTTLSPYRPEVAQLVRESLPLPLTKAQETLLEQGRELITGDDDGHQTQHHGEGRGHAGGLAVVACGPEGIVMEAKSAVAGLGIAERVRCGGVGFHGECYLL</sequence>
<evidence type="ECO:0000256" key="7">
    <source>
        <dbReference type="ARBA" id="ARBA00023002"/>
    </source>
</evidence>
<reference evidence="13 14" key="1">
    <citation type="journal article" date="2005" name="Science">
        <title>The genome of the basidiomycetous yeast and human pathogen Cryptococcus neoformans.</title>
        <authorList>
            <person name="Loftus B.J."/>
            <person name="Fung E."/>
            <person name="Roncaglia P."/>
            <person name="Rowley D."/>
            <person name="Amedeo P."/>
            <person name="Bruno D."/>
            <person name="Vamathevan J."/>
            <person name="Miranda M."/>
            <person name="Anderson I.J."/>
            <person name="Fraser J.A."/>
            <person name="Allen J.E."/>
            <person name="Bosdet I.E."/>
            <person name="Brent M.R."/>
            <person name="Chiu R."/>
            <person name="Doering T.L."/>
            <person name="Donlin M.J."/>
            <person name="D'Souza C.A."/>
            <person name="Fox D.S."/>
            <person name="Grinberg V."/>
            <person name="Fu J."/>
            <person name="Fukushima M."/>
            <person name="Haas B.J."/>
            <person name="Huang J.C."/>
            <person name="Janbon G."/>
            <person name="Jones S.J."/>
            <person name="Koo H.L."/>
            <person name="Krzywinski M.I."/>
            <person name="Kwon-Chung J.K."/>
            <person name="Lengeler K.B."/>
            <person name="Maiti R."/>
            <person name="Marra M.A."/>
            <person name="Marra R.E."/>
            <person name="Mathewson C.A."/>
            <person name="Mitchell T.G."/>
            <person name="Pertea M."/>
            <person name="Riggs F.R."/>
            <person name="Salzberg S.L."/>
            <person name="Schein J.E."/>
            <person name="Shvartsbeyn A."/>
            <person name="Shin H."/>
            <person name="Shumway M."/>
            <person name="Specht C.A."/>
            <person name="Suh B.B."/>
            <person name="Tenney A."/>
            <person name="Utterback T.R."/>
            <person name="Wickes B.L."/>
            <person name="Wortman J.R."/>
            <person name="Wye N.H."/>
            <person name="Kronstad J.W."/>
            <person name="Lodge J.K."/>
            <person name="Heitman J."/>
            <person name="Davis R.W."/>
            <person name="Fraser C.M."/>
            <person name="Hyman R.W."/>
        </authorList>
    </citation>
    <scope>NUCLEOTIDE SEQUENCE [LARGE SCALE GENOMIC DNA]</scope>
    <source>
        <strain evidence="14">JEC21 / ATCC MYA-565</strain>
    </source>
</reference>
<dbReference type="SFLD" id="SFLDG01168">
    <property type="entry name" value="Ferric_reductase_subgroup_(FRE"/>
    <property type="match status" value="1"/>
</dbReference>
<dbReference type="PANTHER" id="PTHR32361:SF9">
    <property type="entry name" value="FERRIC REDUCTASE TRANSMEMBRANE COMPONENT 3-RELATED"/>
    <property type="match status" value="1"/>
</dbReference>
<keyword evidence="14" id="KW-1185">Reference proteome</keyword>
<dbReference type="PRINTS" id="PR00466">
    <property type="entry name" value="GP91PHOX"/>
</dbReference>
<evidence type="ECO:0000256" key="10">
    <source>
        <dbReference type="ARBA" id="ARBA00023180"/>
    </source>
</evidence>
<protein>
    <submittedName>
        <fullName evidence="13">Ferric reductase transmembrane component, putative</fullName>
    </submittedName>
</protein>
<dbReference type="AlphaFoldDB" id="Q5KPP3"/>
<keyword evidence="9 11" id="KW-0472">Membrane</keyword>
<evidence type="ECO:0000256" key="9">
    <source>
        <dbReference type="ARBA" id="ARBA00023136"/>
    </source>
</evidence>
<dbReference type="InterPro" id="IPR051410">
    <property type="entry name" value="Ferric/Cupric_Reductase"/>
</dbReference>
<evidence type="ECO:0000256" key="1">
    <source>
        <dbReference type="ARBA" id="ARBA00004141"/>
    </source>
</evidence>
<dbReference type="HOGENOM" id="CLU_017408_2_0_1"/>
<comment type="similarity">
    <text evidence="2">Belongs to the ferric reductase (FRE) family.</text>
</comment>
<dbReference type="KEGG" id="cne:CNA02040"/>
<evidence type="ECO:0000256" key="4">
    <source>
        <dbReference type="ARBA" id="ARBA00022692"/>
    </source>
</evidence>